<keyword evidence="2" id="KW-1185">Reference proteome</keyword>
<proteinExistence type="predicted"/>
<comment type="caution">
    <text evidence="1">The sequence shown here is derived from an EMBL/GenBank/DDBJ whole genome shotgun (WGS) entry which is preliminary data.</text>
</comment>
<sequence length="68" mass="7611">MGTEAKYVIFGIEKVMVTACITSAVEIYYPNDSILIRTVNNKLAHFVERPSRDILTFSSIILQTIGMS</sequence>
<dbReference type="EMBL" id="JBBCAQ010000034">
    <property type="protein sequence ID" value="KAK7580681.1"/>
    <property type="molecule type" value="Genomic_DNA"/>
</dbReference>
<dbReference type="Proteomes" id="UP001367676">
    <property type="component" value="Unassembled WGS sequence"/>
</dbReference>
<dbReference type="AlphaFoldDB" id="A0AAN9TS33"/>
<name>A0AAN9TS33_9HEMI</name>
<evidence type="ECO:0000313" key="1">
    <source>
        <dbReference type="EMBL" id="KAK7580681.1"/>
    </source>
</evidence>
<protein>
    <submittedName>
        <fullName evidence="1">Uncharacterized protein</fullName>
    </submittedName>
</protein>
<gene>
    <name evidence="1" type="ORF">V9T40_001310</name>
</gene>
<organism evidence="1 2">
    <name type="scientific">Parthenolecanium corni</name>
    <dbReference type="NCBI Taxonomy" id="536013"/>
    <lineage>
        <taxon>Eukaryota</taxon>
        <taxon>Metazoa</taxon>
        <taxon>Ecdysozoa</taxon>
        <taxon>Arthropoda</taxon>
        <taxon>Hexapoda</taxon>
        <taxon>Insecta</taxon>
        <taxon>Pterygota</taxon>
        <taxon>Neoptera</taxon>
        <taxon>Paraneoptera</taxon>
        <taxon>Hemiptera</taxon>
        <taxon>Sternorrhyncha</taxon>
        <taxon>Coccoidea</taxon>
        <taxon>Coccidae</taxon>
        <taxon>Parthenolecanium</taxon>
    </lineage>
</organism>
<accession>A0AAN9TS33</accession>
<evidence type="ECO:0000313" key="2">
    <source>
        <dbReference type="Proteomes" id="UP001367676"/>
    </source>
</evidence>
<reference evidence="1 2" key="1">
    <citation type="submission" date="2024-03" db="EMBL/GenBank/DDBJ databases">
        <title>Adaptation during the transition from Ophiocordyceps entomopathogen to insect associate is accompanied by gene loss and intensified selection.</title>
        <authorList>
            <person name="Ward C.M."/>
            <person name="Onetto C.A."/>
            <person name="Borneman A.R."/>
        </authorList>
    </citation>
    <scope>NUCLEOTIDE SEQUENCE [LARGE SCALE GENOMIC DNA]</scope>
    <source>
        <strain evidence="1">AWRI1</strain>
        <tissue evidence="1">Single Adult Female</tissue>
    </source>
</reference>